<dbReference type="EMBL" id="CP002214">
    <property type="protein sequence ID" value="ADO59841.1"/>
    <property type="molecule type" value="Genomic_DNA"/>
</dbReference>
<proteinExistence type="predicted"/>
<gene>
    <name evidence="1" type="ORF">PPSC2_25965</name>
</gene>
<evidence type="ECO:0000313" key="2">
    <source>
        <dbReference type="Proteomes" id="UP000006868"/>
    </source>
</evidence>
<keyword evidence="1" id="KW-0614">Plasmid</keyword>
<protein>
    <submittedName>
        <fullName evidence="1">Uncharacterized protein</fullName>
    </submittedName>
</protein>
<accession>E3EKK9</accession>
<evidence type="ECO:0000313" key="1">
    <source>
        <dbReference type="EMBL" id="ADO59841.1"/>
    </source>
</evidence>
<reference evidence="1 2" key="1">
    <citation type="journal article" date="2011" name="J. Bacteriol.">
        <title>Complete genome sequence of Paenibacillus polymyxa SC2, a strain of plant growth-promoting Rhizobacterium with broad-spectrum antimicrobial activity.</title>
        <authorList>
            <person name="Ma M."/>
            <person name="Wang C."/>
            <person name="Ding Y."/>
            <person name="Li L."/>
            <person name="Shen D."/>
            <person name="Jiang X."/>
            <person name="Guan D."/>
            <person name="Cao F."/>
            <person name="Chen H."/>
            <person name="Feng R."/>
            <person name="Wang X."/>
            <person name="Ge Y."/>
            <person name="Yao L."/>
            <person name="Bing X."/>
            <person name="Yang X."/>
            <person name="Li J."/>
            <person name="Du B."/>
        </authorList>
    </citation>
    <scope>NUCLEOTIDE SEQUENCE [LARGE SCALE GENOMIC DNA]</scope>
    <source>
        <strain evidence="1 2">SC2</strain>
        <plasmid evidence="2">pSC2</plasmid>
    </source>
</reference>
<dbReference type="AlphaFoldDB" id="E3EKK9"/>
<sequence length="76" mass="8324">MDRKIQESPSILRDHIGVLLQQIDIKDKALKEAETFVKELILAADTVPASHLDLEEITKDGTTVINSIAAALIGEE</sequence>
<dbReference type="Proteomes" id="UP000006868">
    <property type="component" value="Plasmid pSC2"/>
</dbReference>
<name>E3EKK9_PAEPS</name>
<dbReference type="HOGENOM" id="CLU_2651091_0_0_9"/>
<organism evidence="1 2">
    <name type="scientific">Paenibacillus polymyxa (strain SC2)</name>
    <name type="common">Bacillus polymyxa</name>
    <dbReference type="NCBI Taxonomy" id="886882"/>
    <lineage>
        <taxon>Bacteria</taxon>
        <taxon>Bacillati</taxon>
        <taxon>Bacillota</taxon>
        <taxon>Bacilli</taxon>
        <taxon>Bacillales</taxon>
        <taxon>Paenibacillaceae</taxon>
        <taxon>Paenibacillus</taxon>
    </lineage>
</organism>
<dbReference type="RefSeq" id="WP_013386255.1">
    <property type="nucleotide sequence ID" value="NC_014628.2"/>
</dbReference>
<dbReference type="PATRIC" id="fig|886882.15.peg.5461"/>
<dbReference type="KEGG" id="ppm:PPSC2_25965"/>
<geneLocation type="plasmid" evidence="1 2">
    <name>pSC2</name>
</geneLocation>